<keyword evidence="2" id="KW-1185">Reference proteome</keyword>
<reference evidence="1" key="1">
    <citation type="submission" date="2021-02" db="EMBL/GenBank/DDBJ databases">
        <authorList>
            <person name="Nowell W R."/>
        </authorList>
    </citation>
    <scope>NUCLEOTIDE SEQUENCE</scope>
    <source>
        <strain evidence="1">Ploen Becks lab</strain>
    </source>
</reference>
<dbReference type="Proteomes" id="UP000663879">
    <property type="component" value="Unassembled WGS sequence"/>
</dbReference>
<name>A0A814B900_9BILA</name>
<sequence length="87" mass="9866">MDFYITLTSSPTKHHGANIDLKDPLNWMENTSQNMDMLSLKINANDGESVETIIKNANYKLCMEWSSSQLGGKPKIVLNEDNLEFCK</sequence>
<gene>
    <name evidence="1" type="ORF">OXX778_LOCUS12525</name>
</gene>
<accession>A0A814B900</accession>
<evidence type="ECO:0000313" key="1">
    <source>
        <dbReference type="EMBL" id="CAF0923759.1"/>
    </source>
</evidence>
<organism evidence="1 2">
    <name type="scientific">Brachionus calyciflorus</name>
    <dbReference type="NCBI Taxonomy" id="104777"/>
    <lineage>
        <taxon>Eukaryota</taxon>
        <taxon>Metazoa</taxon>
        <taxon>Spiralia</taxon>
        <taxon>Gnathifera</taxon>
        <taxon>Rotifera</taxon>
        <taxon>Eurotatoria</taxon>
        <taxon>Monogononta</taxon>
        <taxon>Pseudotrocha</taxon>
        <taxon>Ploima</taxon>
        <taxon>Brachionidae</taxon>
        <taxon>Brachionus</taxon>
    </lineage>
</organism>
<proteinExistence type="predicted"/>
<comment type="caution">
    <text evidence="1">The sequence shown here is derived from an EMBL/GenBank/DDBJ whole genome shotgun (WGS) entry which is preliminary data.</text>
</comment>
<protein>
    <submittedName>
        <fullName evidence="1">Uncharacterized protein</fullName>
    </submittedName>
</protein>
<dbReference type="EMBL" id="CAJNOC010002283">
    <property type="protein sequence ID" value="CAF0923759.1"/>
    <property type="molecule type" value="Genomic_DNA"/>
</dbReference>
<dbReference type="AlphaFoldDB" id="A0A814B900"/>
<evidence type="ECO:0000313" key="2">
    <source>
        <dbReference type="Proteomes" id="UP000663879"/>
    </source>
</evidence>